<protein>
    <submittedName>
        <fullName evidence="2">Uncharacterized protein</fullName>
    </submittedName>
</protein>
<evidence type="ECO:0000313" key="2">
    <source>
        <dbReference type="EMBL" id="KAF9869504.1"/>
    </source>
</evidence>
<reference evidence="2" key="1">
    <citation type="submission" date="2020-03" db="EMBL/GenBank/DDBJ databases">
        <authorList>
            <person name="He L."/>
        </authorList>
    </citation>
    <scope>NUCLEOTIDE SEQUENCE</scope>
    <source>
        <strain evidence="2">CkLH20</strain>
    </source>
</reference>
<dbReference type="EMBL" id="JAATWM020000069">
    <property type="protein sequence ID" value="KAF9869504.1"/>
    <property type="molecule type" value="Genomic_DNA"/>
</dbReference>
<name>A0A9P6LCR8_9PEZI</name>
<feature type="chain" id="PRO_5040493428" evidence="1">
    <location>
        <begin position="21"/>
        <end position="164"/>
    </location>
</feature>
<reference evidence="2" key="2">
    <citation type="submission" date="2020-11" db="EMBL/GenBank/DDBJ databases">
        <title>Whole genome sequencing of Colletotrichum sp.</title>
        <authorList>
            <person name="Li H."/>
        </authorList>
    </citation>
    <scope>NUCLEOTIDE SEQUENCE</scope>
    <source>
        <strain evidence="2">CkLH20</strain>
    </source>
</reference>
<evidence type="ECO:0000313" key="3">
    <source>
        <dbReference type="Proteomes" id="UP000781932"/>
    </source>
</evidence>
<feature type="signal peptide" evidence="1">
    <location>
        <begin position="1"/>
        <end position="20"/>
    </location>
</feature>
<organism evidence="2 3">
    <name type="scientific">Colletotrichum karsti</name>
    <dbReference type="NCBI Taxonomy" id="1095194"/>
    <lineage>
        <taxon>Eukaryota</taxon>
        <taxon>Fungi</taxon>
        <taxon>Dikarya</taxon>
        <taxon>Ascomycota</taxon>
        <taxon>Pezizomycotina</taxon>
        <taxon>Sordariomycetes</taxon>
        <taxon>Hypocreomycetidae</taxon>
        <taxon>Glomerellales</taxon>
        <taxon>Glomerellaceae</taxon>
        <taxon>Colletotrichum</taxon>
        <taxon>Colletotrichum boninense species complex</taxon>
    </lineage>
</organism>
<dbReference type="GeneID" id="62168774"/>
<dbReference type="AlphaFoldDB" id="A0A9P6LCR8"/>
<keyword evidence="1" id="KW-0732">Signal</keyword>
<sequence length="164" mass="17020">MSSIRNLFLGLLSISATAYAEHLRVVFSSGSFSTISGPSGGSQSGGYKGFAIINDNGEAIYDQAYPDDHSPCYNTGGGRTFTIEGDCWDTPRVFHCESDFGGIPESCDVSTSDGTQLGSGTQKKNTDFIGIAIGIDGSCAVEFESDGPGCPVDDGNGPLHVTKG</sequence>
<evidence type="ECO:0000256" key="1">
    <source>
        <dbReference type="SAM" id="SignalP"/>
    </source>
</evidence>
<proteinExistence type="predicted"/>
<gene>
    <name evidence="2" type="ORF">CkaCkLH20_12989</name>
</gene>
<accession>A0A9P6LCR8</accession>
<comment type="caution">
    <text evidence="2">The sequence shown here is derived from an EMBL/GenBank/DDBJ whole genome shotgun (WGS) entry which is preliminary data.</text>
</comment>
<dbReference type="RefSeq" id="XP_038738965.1">
    <property type="nucleotide sequence ID" value="XM_038895700.1"/>
</dbReference>
<dbReference type="OrthoDB" id="4387630at2759"/>
<keyword evidence="3" id="KW-1185">Reference proteome</keyword>
<dbReference type="Proteomes" id="UP000781932">
    <property type="component" value="Unassembled WGS sequence"/>
</dbReference>